<dbReference type="PROSITE" id="PS00409">
    <property type="entry name" value="PROKAR_NTER_METHYL"/>
    <property type="match status" value="1"/>
</dbReference>
<evidence type="ECO:0000256" key="1">
    <source>
        <dbReference type="SAM" id="Phobius"/>
    </source>
</evidence>
<dbReference type="NCBIfam" id="TIGR02532">
    <property type="entry name" value="IV_pilin_GFxxxE"/>
    <property type="match status" value="1"/>
</dbReference>
<dbReference type="Pfam" id="PF07963">
    <property type="entry name" value="N_methyl"/>
    <property type="match status" value="1"/>
</dbReference>
<keyword evidence="1" id="KW-0472">Membrane</keyword>
<gene>
    <name evidence="2" type="ORF">NLF92_05375</name>
</gene>
<proteinExistence type="predicted"/>
<accession>A0AA41X1W9</accession>
<organism evidence="2 3">
    <name type="scientific">Opacimonas viscosa</name>
    <dbReference type="NCBI Taxonomy" id="2961944"/>
    <lineage>
        <taxon>Bacteria</taxon>
        <taxon>Pseudomonadati</taxon>
        <taxon>Pseudomonadota</taxon>
        <taxon>Gammaproteobacteria</taxon>
        <taxon>Alteromonadales</taxon>
        <taxon>Alteromonadaceae</taxon>
        <taxon>Opacimonas</taxon>
    </lineage>
</organism>
<evidence type="ECO:0000313" key="3">
    <source>
        <dbReference type="Proteomes" id="UP001165413"/>
    </source>
</evidence>
<dbReference type="AlphaFoldDB" id="A0AA41X1W9"/>
<dbReference type="RefSeq" id="WP_254099610.1">
    <property type="nucleotide sequence ID" value="NZ_JANATA010000007.1"/>
</dbReference>
<dbReference type="InterPro" id="IPR045584">
    <property type="entry name" value="Pilin-like"/>
</dbReference>
<keyword evidence="3" id="KW-1185">Reference proteome</keyword>
<comment type="caution">
    <text evidence="2">The sequence shown here is derived from an EMBL/GenBank/DDBJ whole genome shotgun (WGS) entry which is preliminary data.</text>
</comment>
<keyword evidence="1" id="KW-0812">Transmembrane</keyword>
<dbReference type="InterPro" id="IPR012902">
    <property type="entry name" value="N_methyl_site"/>
</dbReference>
<evidence type="ECO:0000313" key="2">
    <source>
        <dbReference type="EMBL" id="MCP3428372.1"/>
    </source>
</evidence>
<dbReference type="SUPFAM" id="SSF54523">
    <property type="entry name" value="Pili subunits"/>
    <property type="match status" value="1"/>
</dbReference>
<dbReference type="EMBL" id="JANATA010000007">
    <property type="protein sequence ID" value="MCP3428372.1"/>
    <property type="molecule type" value="Genomic_DNA"/>
</dbReference>
<protein>
    <submittedName>
        <fullName evidence="2">Prepilin-type N-terminal cleavage/methylation domain-containing protein</fullName>
    </submittedName>
</protein>
<name>A0AA41X1W9_9ALTE</name>
<dbReference type="Gene3D" id="3.55.40.10">
    <property type="entry name" value="minor pseudopilin epsh domain"/>
    <property type="match status" value="1"/>
</dbReference>
<dbReference type="Proteomes" id="UP001165413">
    <property type="component" value="Unassembled WGS sequence"/>
</dbReference>
<keyword evidence="1" id="KW-1133">Transmembrane helix</keyword>
<sequence>MLRQTRGFTLIEILVVLAIMGFVASFVIINGLSSDPTQKLKTEAERFAVIFAMASDSAVLNQQQLGLWVDEKKNSYEFFVLDEDDNWLPVEGVDYLARYELDPTYRMELKLDGLAWASDDAFSSSSLFDEGLSVANADVEIGGLEIGGLAIGSDAEEQAKKTIQPQVFLLSSGDIGDFSLSFIYESTFADIDSTQYQILGKGYLPLERTEALDL</sequence>
<feature type="transmembrane region" description="Helical" evidence="1">
    <location>
        <begin position="7"/>
        <end position="29"/>
    </location>
</feature>
<reference evidence="2" key="1">
    <citation type="submission" date="2022-07" db="EMBL/GenBank/DDBJ databases">
        <title>Characterization of the Novel Bacterium Alteromonas immobilis LMIT006 and Alteromonas gregis LMIT007.</title>
        <authorList>
            <person name="Lin X."/>
        </authorList>
    </citation>
    <scope>NUCLEOTIDE SEQUENCE</scope>
    <source>
        <strain evidence="2">LMIT007</strain>
    </source>
</reference>